<dbReference type="Pfam" id="PF05164">
    <property type="entry name" value="ZapA"/>
    <property type="match status" value="1"/>
</dbReference>
<dbReference type="GO" id="GO:0032153">
    <property type="term" value="C:cell division site"/>
    <property type="evidence" value="ECO:0007669"/>
    <property type="project" value="TreeGrafter"/>
</dbReference>
<dbReference type="GO" id="GO:0030428">
    <property type="term" value="C:cell septum"/>
    <property type="evidence" value="ECO:0007669"/>
    <property type="project" value="TreeGrafter"/>
</dbReference>
<dbReference type="GO" id="GO:0000921">
    <property type="term" value="P:septin ring assembly"/>
    <property type="evidence" value="ECO:0007669"/>
    <property type="project" value="TreeGrafter"/>
</dbReference>
<dbReference type="Proteomes" id="UP000463961">
    <property type="component" value="Chromosome"/>
</dbReference>
<evidence type="ECO:0000256" key="2">
    <source>
        <dbReference type="ARBA" id="ARBA00015195"/>
    </source>
</evidence>
<dbReference type="SUPFAM" id="SSF102829">
    <property type="entry name" value="Cell division protein ZapA-like"/>
    <property type="match status" value="1"/>
</dbReference>
<dbReference type="AlphaFoldDB" id="A0A679IF99"/>
<keyword evidence="6" id="KW-0131">Cell cycle</keyword>
<dbReference type="GO" id="GO:0000917">
    <property type="term" value="P:division septum assembly"/>
    <property type="evidence" value="ECO:0007669"/>
    <property type="project" value="UniProtKB-KW"/>
</dbReference>
<comment type="subcellular location">
    <subcellularLocation>
        <location evidence="1">Cytoplasm</location>
    </subcellularLocation>
</comment>
<dbReference type="OrthoDB" id="5297208at2"/>
<dbReference type="InterPro" id="IPR042233">
    <property type="entry name" value="Cell_div_ZapA_N"/>
</dbReference>
<comment type="subunit">
    <text evidence="8">Homodimer. Interacts with FtsZ.</text>
</comment>
<evidence type="ECO:0000256" key="9">
    <source>
        <dbReference type="ARBA" id="ARBA00033158"/>
    </source>
</evidence>
<evidence type="ECO:0000256" key="3">
    <source>
        <dbReference type="ARBA" id="ARBA00022490"/>
    </source>
</evidence>
<evidence type="ECO:0000256" key="6">
    <source>
        <dbReference type="ARBA" id="ARBA00023306"/>
    </source>
</evidence>
<comment type="function">
    <text evidence="7">Activator of cell division through the inhibition of FtsZ GTPase activity, therefore promoting FtsZ assembly into bundles of protofilaments necessary for the formation of the division Z ring. It is recruited early at mid-cell but it is not essential for cell division.</text>
</comment>
<dbReference type="InterPro" id="IPR007838">
    <property type="entry name" value="Cell_div_ZapA-like"/>
</dbReference>
<reference evidence="11" key="1">
    <citation type="submission" date="2020-01" db="EMBL/GenBank/DDBJ databases">
        <title>Phosphoaccumulans saitamaens gen. nov., sp. nov., a polyphosphate accumulating bacterium isolated from surface river water.</title>
        <authorList>
            <person name="Watanabe K."/>
            <person name="Suda W."/>
        </authorList>
    </citation>
    <scope>NUCLEOTIDE SEQUENCE [LARGE SCALE GENOMIC DNA]</scope>
    <source>
        <strain evidence="11">ICHIAU1</strain>
    </source>
</reference>
<dbReference type="PANTHER" id="PTHR34981:SF1">
    <property type="entry name" value="CELL DIVISION PROTEIN ZAPA"/>
    <property type="match status" value="1"/>
</dbReference>
<dbReference type="GO" id="GO:0043093">
    <property type="term" value="P:FtsZ-dependent cytokinesis"/>
    <property type="evidence" value="ECO:0007669"/>
    <property type="project" value="TreeGrafter"/>
</dbReference>
<organism evidence="10 11">
    <name type="scientific">Fluviibacter phosphoraccumulans</name>
    <dbReference type="NCBI Taxonomy" id="1751046"/>
    <lineage>
        <taxon>Bacteria</taxon>
        <taxon>Pseudomonadati</taxon>
        <taxon>Pseudomonadota</taxon>
        <taxon>Betaproteobacteria</taxon>
        <taxon>Rhodocyclales</taxon>
        <taxon>Fluviibacteraceae</taxon>
        <taxon>Fluviibacter</taxon>
    </lineage>
</organism>
<keyword evidence="4" id="KW-0132">Cell division</keyword>
<evidence type="ECO:0000256" key="8">
    <source>
        <dbReference type="ARBA" id="ARBA00026068"/>
    </source>
</evidence>
<dbReference type="EMBL" id="AP022345">
    <property type="protein sequence ID" value="BBU68168.1"/>
    <property type="molecule type" value="Genomic_DNA"/>
</dbReference>
<keyword evidence="3" id="KW-0963">Cytoplasm</keyword>
<evidence type="ECO:0000313" key="11">
    <source>
        <dbReference type="Proteomes" id="UP000463961"/>
    </source>
</evidence>
<evidence type="ECO:0000256" key="4">
    <source>
        <dbReference type="ARBA" id="ARBA00022618"/>
    </source>
</evidence>
<evidence type="ECO:0000256" key="5">
    <source>
        <dbReference type="ARBA" id="ARBA00023210"/>
    </source>
</evidence>
<dbReference type="Gene3D" id="1.20.5.50">
    <property type="match status" value="1"/>
</dbReference>
<evidence type="ECO:0000256" key="7">
    <source>
        <dbReference type="ARBA" id="ARBA00024910"/>
    </source>
</evidence>
<dbReference type="RefSeq" id="WP_162048896.1">
    <property type="nucleotide sequence ID" value="NZ_AP019011.1"/>
</dbReference>
<name>A0A679IF99_9RHOO</name>
<proteinExistence type="predicted"/>
<evidence type="ECO:0000256" key="1">
    <source>
        <dbReference type="ARBA" id="ARBA00004496"/>
    </source>
</evidence>
<evidence type="ECO:0000313" key="10">
    <source>
        <dbReference type="EMBL" id="BBU68168.1"/>
    </source>
</evidence>
<dbReference type="PANTHER" id="PTHR34981">
    <property type="entry name" value="CELL DIVISION PROTEIN ZAPA"/>
    <property type="match status" value="1"/>
</dbReference>
<dbReference type="Gene3D" id="3.30.160.880">
    <property type="entry name" value="Cell division protein ZapA protomer, N-terminal domain"/>
    <property type="match status" value="1"/>
</dbReference>
<dbReference type="InterPro" id="IPR036192">
    <property type="entry name" value="Cell_div_ZapA-like_sf"/>
</dbReference>
<dbReference type="GO" id="GO:0005829">
    <property type="term" value="C:cytosol"/>
    <property type="evidence" value="ECO:0007669"/>
    <property type="project" value="TreeGrafter"/>
</dbReference>
<keyword evidence="11" id="KW-1185">Reference proteome</keyword>
<sequence>MTTPNHLDITLFGREYRLACPPEQQAALLQAVALVDSKMQEVAGKGRQISVDRAAIMAAVTLAHELLQSQNGSSSPTASVDTMESRRKVDAMVQRVDAAIETHQNALF</sequence>
<protein>
    <recommendedName>
        <fullName evidence="2">Cell division protein ZapA</fullName>
    </recommendedName>
    <alternativeName>
        <fullName evidence="9">Z ring-associated protein ZapA</fullName>
    </alternativeName>
</protein>
<keyword evidence="5" id="KW-0717">Septation</keyword>
<accession>A0A679IF99</accession>
<gene>
    <name evidence="10" type="ORF">ICHIAU1_04510</name>
</gene>